<evidence type="ECO:0000256" key="1">
    <source>
        <dbReference type="ARBA" id="ARBA00022603"/>
    </source>
</evidence>
<evidence type="ECO:0000313" key="6">
    <source>
        <dbReference type="EMBL" id="QOV88187.1"/>
    </source>
</evidence>
<dbReference type="KEGG" id="hbs:IPV69_18260"/>
<dbReference type="Gene3D" id="3.30.750.80">
    <property type="entry name" value="RNA methyltransferase domain (HRMD) like"/>
    <property type="match status" value="1"/>
</dbReference>
<dbReference type="InterPro" id="IPR036974">
    <property type="entry name" value="PUA_sf"/>
</dbReference>
<dbReference type="Pfam" id="PF17785">
    <property type="entry name" value="PUA_3"/>
    <property type="match status" value="1"/>
</dbReference>
<keyword evidence="2" id="KW-0808">Transferase</keyword>
<evidence type="ECO:0000313" key="7">
    <source>
        <dbReference type="Proteomes" id="UP000593765"/>
    </source>
</evidence>
<dbReference type="InterPro" id="IPR041532">
    <property type="entry name" value="RlmI-like_PUA"/>
</dbReference>
<keyword evidence="1 6" id="KW-0489">Methyltransferase</keyword>
<organism evidence="6 7">
    <name type="scientific">Humisphaera borealis</name>
    <dbReference type="NCBI Taxonomy" id="2807512"/>
    <lineage>
        <taxon>Bacteria</taxon>
        <taxon>Pseudomonadati</taxon>
        <taxon>Planctomycetota</taxon>
        <taxon>Phycisphaerae</taxon>
        <taxon>Tepidisphaerales</taxon>
        <taxon>Tepidisphaeraceae</taxon>
        <taxon>Humisphaera</taxon>
    </lineage>
</organism>
<evidence type="ECO:0000259" key="5">
    <source>
        <dbReference type="Pfam" id="PF17785"/>
    </source>
</evidence>
<dbReference type="GO" id="GO:0008168">
    <property type="term" value="F:methyltransferase activity"/>
    <property type="evidence" value="ECO:0007669"/>
    <property type="project" value="UniProtKB-KW"/>
</dbReference>
<dbReference type="PANTHER" id="PTHR43042">
    <property type="entry name" value="SAM-DEPENDENT METHYLTRANSFERASE"/>
    <property type="match status" value="1"/>
</dbReference>
<dbReference type="PANTHER" id="PTHR43042:SF3">
    <property type="entry name" value="RIBOSOMAL RNA LARGE SUBUNIT METHYLTRANSFERASE YWBD-RELATED"/>
    <property type="match status" value="1"/>
</dbReference>
<dbReference type="Proteomes" id="UP000593765">
    <property type="component" value="Chromosome"/>
</dbReference>
<dbReference type="Pfam" id="PF10672">
    <property type="entry name" value="Methyltrans_SAM"/>
    <property type="match status" value="1"/>
</dbReference>
<dbReference type="EMBL" id="CP063458">
    <property type="protein sequence ID" value="QOV88187.1"/>
    <property type="molecule type" value="Genomic_DNA"/>
</dbReference>
<feature type="domain" description="RlmI-like PUA" evidence="5">
    <location>
        <begin position="15"/>
        <end position="73"/>
    </location>
</feature>
<gene>
    <name evidence="6" type="ORF">IPV69_18260</name>
</gene>
<accession>A0A7M2WRN4</accession>
<dbReference type="SUPFAM" id="SSF53335">
    <property type="entry name" value="S-adenosyl-L-methionine-dependent methyltransferases"/>
    <property type="match status" value="1"/>
</dbReference>
<reference evidence="6 7" key="1">
    <citation type="submission" date="2020-10" db="EMBL/GenBank/DDBJ databases">
        <title>Wide distribution of Phycisphaera-like planctomycetes from WD2101 soil group in peatlands and genome analysis of the first cultivated representative.</title>
        <authorList>
            <person name="Dedysh S.N."/>
            <person name="Beletsky A.V."/>
            <person name="Ivanova A."/>
            <person name="Kulichevskaya I.S."/>
            <person name="Suzina N.E."/>
            <person name="Philippov D.A."/>
            <person name="Rakitin A.L."/>
            <person name="Mardanov A.V."/>
            <person name="Ravin N.V."/>
        </authorList>
    </citation>
    <scope>NUCLEOTIDE SEQUENCE [LARGE SCALE GENOMIC DNA]</scope>
    <source>
        <strain evidence="6 7">M1803</strain>
    </source>
</reference>
<sequence>MSFIRTEQQEPVRLRLVRDRTRVLKQGYPWIFRDWLKDLPAAPVGSRAVVFDKDSKLLAFGMYDPAGPLAVRVCGVDGEKLNDDLVLAKLDAALELRHGLFDEKTTGFRLVGGEGDGLPGLTCDLYGDHAVLKLDGDAPSAFWNVDAVADWLAERLSIANVYLKFRSDAPTRGRAVRGKTPTAPVEFLENGKRFAANLVDGQKTGFFFDQRDNRARIGDLARGRTVLNLFSYTGGFSIYAGVNGATDVTSVDQAKPATEDARLNWRLNDLPEDAHHAVAADVFQFLEESRAAKRTWDLVIVDPPSFAPAARYVEKATQSYQTLFASALGVVAPGGIIALSSCSSHISSEMFFELSEVAVSRARRRATVLGVFGQPADHPFPLVCRELQYLKLILLQVR</sequence>
<dbReference type="RefSeq" id="WP_206291159.1">
    <property type="nucleotide sequence ID" value="NZ_CP063458.1"/>
</dbReference>
<dbReference type="CDD" id="cd02440">
    <property type="entry name" value="AdoMet_MTases"/>
    <property type="match status" value="1"/>
</dbReference>
<keyword evidence="7" id="KW-1185">Reference proteome</keyword>
<dbReference type="InterPro" id="IPR015947">
    <property type="entry name" value="PUA-like_sf"/>
</dbReference>
<dbReference type="InterPro" id="IPR019614">
    <property type="entry name" value="SAM-dep_methyl-trfase"/>
</dbReference>
<dbReference type="GO" id="GO:0032259">
    <property type="term" value="P:methylation"/>
    <property type="evidence" value="ECO:0007669"/>
    <property type="project" value="UniProtKB-KW"/>
</dbReference>
<feature type="domain" description="S-adenosylmethionine-dependent methyltransferase" evidence="4">
    <location>
        <begin position="181"/>
        <end position="350"/>
    </location>
</feature>
<dbReference type="GO" id="GO:0003723">
    <property type="term" value="F:RNA binding"/>
    <property type="evidence" value="ECO:0007669"/>
    <property type="project" value="InterPro"/>
</dbReference>
<dbReference type="AlphaFoldDB" id="A0A7M2WRN4"/>
<dbReference type="Gene3D" id="2.30.130.10">
    <property type="entry name" value="PUA domain"/>
    <property type="match status" value="1"/>
</dbReference>
<keyword evidence="3" id="KW-0949">S-adenosyl-L-methionine</keyword>
<evidence type="ECO:0000256" key="3">
    <source>
        <dbReference type="ARBA" id="ARBA00022691"/>
    </source>
</evidence>
<evidence type="ECO:0000259" key="4">
    <source>
        <dbReference type="Pfam" id="PF10672"/>
    </source>
</evidence>
<evidence type="ECO:0000256" key="2">
    <source>
        <dbReference type="ARBA" id="ARBA00022679"/>
    </source>
</evidence>
<name>A0A7M2WRN4_9BACT</name>
<dbReference type="InterPro" id="IPR029063">
    <property type="entry name" value="SAM-dependent_MTases_sf"/>
</dbReference>
<dbReference type="CDD" id="cd11572">
    <property type="entry name" value="RlmI_M_like"/>
    <property type="match status" value="1"/>
</dbReference>
<proteinExistence type="predicted"/>
<dbReference type="SUPFAM" id="SSF88697">
    <property type="entry name" value="PUA domain-like"/>
    <property type="match status" value="1"/>
</dbReference>
<protein>
    <submittedName>
        <fullName evidence="6">Class I SAM-dependent rRNA methyltransferase</fullName>
    </submittedName>
</protein>
<dbReference type="Gene3D" id="3.40.50.150">
    <property type="entry name" value="Vaccinia Virus protein VP39"/>
    <property type="match status" value="1"/>
</dbReference>